<dbReference type="WBParaSite" id="ACRNAN_scaffold23442.g12933.t1">
    <property type="protein sequence ID" value="ACRNAN_scaffold23442.g12933.t1"/>
    <property type="gene ID" value="ACRNAN_scaffold23442.g12933"/>
</dbReference>
<accession>A0A914DCS5</accession>
<protein>
    <submittedName>
        <fullName evidence="2">Reverse transcriptase</fullName>
    </submittedName>
</protein>
<evidence type="ECO:0000313" key="2">
    <source>
        <dbReference type="WBParaSite" id="ACRNAN_scaffold23442.g12933.t1"/>
    </source>
</evidence>
<organism evidence="1 2">
    <name type="scientific">Acrobeloides nanus</name>
    <dbReference type="NCBI Taxonomy" id="290746"/>
    <lineage>
        <taxon>Eukaryota</taxon>
        <taxon>Metazoa</taxon>
        <taxon>Ecdysozoa</taxon>
        <taxon>Nematoda</taxon>
        <taxon>Chromadorea</taxon>
        <taxon>Rhabditida</taxon>
        <taxon>Tylenchina</taxon>
        <taxon>Cephalobomorpha</taxon>
        <taxon>Cephaloboidea</taxon>
        <taxon>Cephalobidae</taxon>
        <taxon>Acrobeloides</taxon>
    </lineage>
</organism>
<sequence>MNLDGNEELETDTKYKVDYDLCDITKKEKDMLRERINRFPDVFSQCQYDLGCCKVEQAEIPTSTGDPVALKPYRINPKYEAELAKHMSELLKTSILVEGDTPWCSNLVLVRKKSG</sequence>
<name>A0A914DCS5_9BILA</name>
<proteinExistence type="predicted"/>
<reference evidence="2" key="1">
    <citation type="submission" date="2022-11" db="UniProtKB">
        <authorList>
            <consortium name="WormBaseParasite"/>
        </authorList>
    </citation>
    <scope>IDENTIFICATION</scope>
</reference>
<dbReference type="AlphaFoldDB" id="A0A914DCS5"/>
<keyword evidence="1" id="KW-1185">Reference proteome</keyword>
<dbReference type="Gene3D" id="3.10.10.10">
    <property type="entry name" value="HIV Type 1 Reverse Transcriptase, subunit A, domain 1"/>
    <property type="match status" value="1"/>
</dbReference>
<dbReference type="Proteomes" id="UP000887540">
    <property type="component" value="Unplaced"/>
</dbReference>
<dbReference type="SUPFAM" id="SSF56672">
    <property type="entry name" value="DNA/RNA polymerases"/>
    <property type="match status" value="1"/>
</dbReference>
<dbReference type="InterPro" id="IPR043502">
    <property type="entry name" value="DNA/RNA_pol_sf"/>
</dbReference>
<evidence type="ECO:0000313" key="1">
    <source>
        <dbReference type="Proteomes" id="UP000887540"/>
    </source>
</evidence>